<evidence type="ECO:0000313" key="2">
    <source>
        <dbReference type="Proteomes" id="UP001320706"/>
    </source>
</evidence>
<comment type="caution">
    <text evidence="1">The sequence shown here is derived from an EMBL/GenBank/DDBJ whole genome shotgun (WGS) entry which is preliminary data.</text>
</comment>
<gene>
    <name evidence="1" type="ORF">M8818_005044</name>
</gene>
<accession>A0ACC3S9X8</accession>
<reference evidence="1" key="1">
    <citation type="submission" date="2024-02" db="EMBL/GenBank/DDBJ databases">
        <title>Metagenome Assembled Genome of Zalaria obscura JY119.</title>
        <authorList>
            <person name="Vighnesh L."/>
            <person name="Jagadeeshwari U."/>
            <person name="Venkata Ramana C."/>
            <person name="Sasikala C."/>
        </authorList>
    </citation>
    <scope>NUCLEOTIDE SEQUENCE</scope>
    <source>
        <strain evidence="1">JY119</strain>
    </source>
</reference>
<sequence length="691" mass="75086">MAPRGGRRIRSERFIPYDPHRVRTPRRAHPLSQVENASDDIPPTTAEAPPPTTAEAARETTAEAGPQVNREGAPSPDPLPSMTPTDEHGGFASRQPIDARHVPMDLSQRTQDELEAAEALIMLSRSGPWTHAAASPSAGSSSSAAHTTGVGGASGSGQVADGPAETTSGAGRSGEPSDSADQQEDTEEDASQQQASQHLYIGSFLNGQDVPAGLSEEALAGRSNDSSRPPLEFIFPSPPTQAAEQEFALPDSITAQDNQTVEEEEELEVLDADIDTGEGVHRDPEEQNPGEELPAQEVDNPRPRFWLNSSDTQPSYAFRASGTPLPPVPPEHILRSTHTPPPAPQEVLLSPSPPGDTETSTRPAAQPVRDLMTEILEGELTHDGDESASDTRESESESEFEDYSASDRGRASTRERPEWGFELQRRALSPPSPTFNSARELRNIGRRLGQLPPGTATEVHSRAVTIITALSGLPGITNYTAWDLALRSAEAERRLHLLSASHVAWIIESQEIADYIHVWLSHHTRRFDPIDAALGQLAASSNRLTSGTAACLRRHHHRPDALGPFPASRQLKRAIRYLARREQEAQAPLLLELRALCALAGRSERLKIHRVMALGVLEGMRECEGVLNHGLLGEGTFVTMVRWCMERGRRWGEVEEGLRRWAAVEDGEGTWRGDGVGGFDVGFLAGLRRVR</sequence>
<evidence type="ECO:0000313" key="1">
    <source>
        <dbReference type="EMBL" id="KAK8204605.1"/>
    </source>
</evidence>
<proteinExistence type="predicted"/>
<dbReference type="Proteomes" id="UP001320706">
    <property type="component" value="Unassembled WGS sequence"/>
</dbReference>
<protein>
    <submittedName>
        <fullName evidence="1">Uncharacterized protein</fullName>
    </submittedName>
</protein>
<dbReference type="EMBL" id="JAMKPW020000026">
    <property type="protein sequence ID" value="KAK8204605.1"/>
    <property type="molecule type" value="Genomic_DNA"/>
</dbReference>
<keyword evidence="2" id="KW-1185">Reference proteome</keyword>
<organism evidence="1 2">
    <name type="scientific">Zalaria obscura</name>
    <dbReference type="NCBI Taxonomy" id="2024903"/>
    <lineage>
        <taxon>Eukaryota</taxon>
        <taxon>Fungi</taxon>
        <taxon>Dikarya</taxon>
        <taxon>Ascomycota</taxon>
        <taxon>Pezizomycotina</taxon>
        <taxon>Dothideomycetes</taxon>
        <taxon>Dothideomycetidae</taxon>
        <taxon>Dothideales</taxon>
        <taxon>Zalariaceae</taxon>
        <taxon>Zalaria</taxon>
    </lineage>
</organism>
<name>A0ACC3S9X8_9PEZI</name>